<dbReference type="EMBL" id="JABACJ020000003">
    <property type="protein sequence ID" value="MBU3875203.1"/>
    <property type="molecule type" value="Genomic_DNA"/>
</dbReference>
<keyword evidence="3" id="KW-1185">Reference proteome</keyword>
<comment type="caution">
    <text evidence="2">The sequence shown here is derived from an EMBL/GenBank/DDBJ whole genome shotgun (WGS) entry which is preliminary data.</text>
</comment>
<keyword evidence="1" id="KW-0472">Membrane</keyword>
<dbReference type="RefSeq" id="WP_216240071.1">
    <property type="nucleotide sequence ID" value="NZ_JABACJ020000003.1"/>
</dbReference>
<feature type="transmembrane region" description="Helical" evidence="1">
    <location>
        <begin position="44"/>
        <end position="63"/>
    </location>
</feature>
<gene>
    <name evidence="2" type="ORF">HGO97_005160</name>
</gene>
<evidence type="ECO:0000256" key="1">
    <source>
        <dbReference type="SAM" id="Phobius"/>
    </source>
</evidence>
<keyword evidence="1" id="KW-0812">Transmembrane</keyword>
<keyword evidence="1" id="KW-1133">Transmembrane helix</keyword>
<protein>
    <submittedName>
        <fullName evidence="2">LemA family protein</fullName>
    </submittedName>
</protein>
<dbReference type="Pfam" id="PF04011">
    <property type="entry name" value="LemA"/>
    <property type="match status" value="1"/>
</dbReference>
<evidence type="ECO:0000313" key="2">
    <source>
        <dbReference type="EMBL" id="MBU3875203.1"/>
    </source>
</evidence>
<dbReference type="InterPro" id="IPR007156">
    <property type="entry name" value="MamQ_LemA"/>
</dbReference>
<reference evidence="2 3" key="1">
    <citation type="submission" date="2021-06" db="EMBL/GenBank/DDBJ databases">
        <title>Faecalicatena sp. nov. isolated from porcine feces.</title>
        <authorList>
            <person name="Oh B.S."/>
            <person name="Lee J.H."/>
        </authorList>
    </citation>
    <scope>NUCLEOTIDE SEQUENCE [LARGE SCALE GENOMIC DNA]</scope>
    <source>
        <strain evidence="2 3">AGMB00832</strain>
    </source>
</reference>
<feature type="transmembrane region" description="Helical" evidence="1">
    <location>
        <begin position="12"/>
        <end position="32"/>
    </location>
</feature>
<name>A0ABS6D0U2_9FIRM</name>
<dbReference type="Proteomes" id="UP000723714">
    <property type="component" value="Unassembled WGS sequence"/>
</dbReference>
<organism evidence="2 3">
    <name type="scientific">Faecalicatena faecalis</name>
    <dbReference type="NCBI Taxonomy" id="2726362"/>
    <lineage>
        <taxon>Bacteria</taxon>
        <taxon>Bacillati</taxon>
        <taxon>Bacillota</taxon>
        <taxon>Clostridia</taxon>
        <taxon>Lachnospirales</taxon>
        <taxon>Lachnospiraceae</taxon>
        <taxon>Faecalicatena</taxon>
    </lineage>
</organism>
<proteinExistence type="predicted"/>
<accession>A0ABS6D0U2</accession>
<evidence type="ECO:0000313" key="3">
    <source>
        <dbReference type="Proteomes" id="UP000723714"/>
    </source>
</evidence>
<sequence length="220" mass="25589">MNFIQRQHSVVKFLIYLVMIFVGGFILSVIIGVMESRGGEMDDWAFTVAYAIAIVATFVLAVVTEHNGLFALKERALAMRKDISIVQAKTENVLFQLEGLMMTHMEHEKQMYIQKDFSYENNEEGKGKKKKIRTIGEVRNSIRQYPELRSDDDVMRLFNEIIKCQNELMTQKTSYNSVASQYNAGIQKALAKRMKRLWHLERLEYYDESPDILVEEEIES</sequence>